<dbReference type="AlphaFoldDB" id="A0A0A9HM19"/>
<feature type="region of interest" description="Disordered" evidence="1">
    <location>
        <begin position="1"/>
        <end position="29"/>
    </location>
</feature>
<reference evidence="2" key="1">
    <citation type="submission" date="2014-09" db="EMBL/GenBank/DDBJ databases">
        <authorList>
            <person name="Magalhaes I.L.F."/>
            <person name="Oliveira U."/>
            <person name="Santos F.R."/>
            <person name="Vidigal T.H.D.A."/>
            <person name="Brescovit A.D."/>
            <person name="Santos A.J."/>
        </authorList>
    </citation>
    <scope>NUCLEOTIDE SEQUENCE</scope>
    <source>
        <tissue evidence="2">Shoot tissue taken approximately 20 cm above the soil surface</tissue>
    </source>
</reference>
<accession>A0A0A9HM19</accession>
<dbReference type="EMBL" id="GBRH01161985">
    <property type="protein sequence ID" value="JAE35911.1"/>
    <property type="molecule type" value="Transcribed_RNA"/>
</dbReference>
<proteinExistence type="predicted"/>
<sequence length="48" mass="5057">MTVFAKPQVLGDPDNLSPASVDKPESNGQLLTATKQNLLFLTDPVSGT</sequence>
<reference evidence="2" key="2">
    <citation type="journal article" date="2015" name="Data Brief">
        <title>Shoot transcriptome of the giant reed, Arundo donax.</title>
        <authorList>
            <person name="Barrero R.A."/>
            <person name="Guerrero F.D."/>
            <person name="Moolhuijzen P."/>
            <person name="Goolsby J.A."/>
            <person name="Tidwell J."/>
            <person name="Bellgard S.E."/>
            <person name="Bellgard M.I."/>
        </authorList>
    </citation>
    <scope>NUCLEOTIDE SEQUENCE</scope>
    <source>
        <tissue evidence="2">Shoot tissue taken approximately 20 cm above the soil surface</tissue>
    </source>
</reference>
<organism evidence="2">
    <name type="scientific">Arundo donax</name>
    <name type="common">Giant reed</name>
    <name type="synonym">Donax arundinaceus</name>
    <dbReference type="NCBI Taxonomy" id="35708"/>
    <lineage>
        <taxon>Eukaryota</taxon>
        <taxon>Viridiplantae</taxon>
        <taxon>Streptophyta</taxon>
        <taxon>Embryophyta</taxon>
        <taxon>Tracheophyta</taxon>
        <taxon>Spermatophyta</taxon>
        <taxon>Magnoliopsida</taxon>
        <taxon>Liliopsida</taxon>
        <taxon>Poales</taxon>
        <taxon>Poaceae</taxon>
        <taxon>PACMAD clade</taxon>
        <taxon>Arundinoideae</taxon>
        <taxon>Arundineae</taxon>
        <taxon>Arundo</taxon>
    </lineage>
</organism>
<protein>
    <submittedName>
        <fullName evidence="2">Uncharacterized protein</fullName>
    </submittedName>
</protein>
<evidence type="ECO:0000313" key="2">
    <source>
        <dbReference type="EMBL" id="JAE35911.1"/>
    </source>
</evidence>
<evidence type="ECO:0000256" key="1">
    <source>
        <dbReference type="SAM" id="MobiDB-lite"/>
    </source>
</evidence>
<name>A0A0A9HM19_ARUDO</name>